<dbReference type="Pfam" id="PF18029">
    <property type="entry name" value="Glyoxalase_6"/>
    <property type="match status" value="1"/>
</dbReference>
<dbReference type="Proteomes" id="UP000234206">
    <property type="component" value="Unassembled WGS sequence"/>
</dbReference>
<dbReference type="CDD" id="cd06587">
    <property type="entry name" value="VOC"/>
    <property type="match status" value="1"/>
</dbReference>
<protein>
    <submittedName>
        <fullName evidence="2">VOC family protein</fullName>
    </submittedName>
</protein>
<accession>A0A2I1PCB2</accession>
<dbReference type="AlphaFoldDB" id="A0A2I1PCB2"/>
<dbReference type="PANTHER" id="PTHR35908">
    <property type="entry name" value="HYPOTHETICAL FUSION PROTEIN"/>
    <property type="match status" value="1"/>
</dbReference>
<organism evidence="2 3">
    <name type="scientific">Kytococcus schroeteri</name>
    <dbReference type="NCBI Taxonomy" id="138300"/>
    <lineage>
        <taxon>Bacteria</taxon>
        <taxon>Bacillati</taxon>
        <taxon>Actinomycetota</taxon>
        <taxon>Actinomycetes</taxon>
        <taxon>Micrococcales</taxon>
        <taxon>Kytococcaceae</taxon>
        <taxon>Kytococcus</taxon>
    </lineage>
</organism>
<keyword evidence="3" id="KW-1185">Reference proteome</keyword>
<evidence type="ECO:0000259" key="1">
    <source>
        <dbReference type="PROSITE" id="PS51819"/>
    </source>
</evidence>
<dbReference type="OrthoDB" id="1645442at2"/>
<feature type="domain" description="VOC" evidence="1">
    <location>
        <begin position="4"/>
        <end position="122"/>
    </location>
</feature>
<evidence type="ECO:0000313" key="2">
    <source>
        <dbReference type="EMBL" id="PKZ42250.1"/>
    </source>
</evidence>
<dbReference type="EMBL" id="PKIZ01000005">
    <property type="protein sequence ID" value="PKZ42250.1"/>
    <property type="molecule type" value="Genomic_DNA"/>
</dbReference>
<dbReference type="Gene3D" id="3.10.180.10">
    <property type="entry name" value="2,3-Dihydroxybiphenyl 1,2-Dioxygenase, domain 1"/>
    <property type="match status" value="1"/>
</dbReference>
<dbReference type="InterPro" id="IPR029068">
    <property type="entry name" value="Glyas_Bleomycin-R_OHBP_Dase"/>
</dbReference>
<proteinExistence type="predicted"/>
<dbReference type="InterPro" id="IPR041581">
    <property type="entry name" value="Glyoxalase_6"/>
</dbReference>
<evidence type="ECO:0000313" key="3">
    <source>
        <dbReference type="Proteomes" id="UP000234206"/>
    </source>
</evidence>
<dbReference type="InterPro" id="IPR037523">
    <property type="entry name" value="VOC_core"/>
</dbReference>
<comment type="caution">
    <text evidence="2">The sequence shown here is derived from an EMBL/GenBank/DDBJ whole genome shotgun (WGS) entry which is preliminary data.</text>
</comment>
<reference evidence="2 3" key="1">
    <citation type="submission" date="2017-12" db="EMBL/GenBank/DDBJ databases">
        <title>Phylogenetic diversity of female urinary microbiome.</title>
        <authorList>
            <person name="Thomas-White K."/>
            <person name="Wolfe A.J."/>
        </authorList>
    </citation>
    <scope>NUCLEOTIDE SEQUENCE [LARGE SCALE GENOMIC DNA]</scope>
    <source>
        <strain evidence="2 3">UMB1298</strain>
    </source>
</reference>
<name>A0A2I1PCB2_9MICO</name>
<dbReference type="PANTHER" id="PTHR35908:SF1">
    <property type="entry name" value="CONSERVED PROTEIN"/>
    <property type="match status" value="1"/>
</dbReference>
<dbReference type="RefSeq" id="WP_070705491.1">
    <property type="nucleotide sequence ID" value="NZ_PKIZ01000005.1"/>
</dbReference>
<dbReference type="SUPFAM" id="SSF54593">
    <property type="entry name" value="Glyoxalase/Bleomycin resistance protein/Dihydroxybiphenyl dioxygenase"/>
    <property type="match status" value="1"/>
</dbReference>
<sequence length="127" mass="14120">MEMTRRIIVLDAADLEAVSTFWAGLLDGTVERQDDDWHRVLIDGDWEFCVQLAPDHVPPQWPDGQPQQVHLDLYPSDLEAAHAKALELGATLLQTQDVDPNGRGGFRVYADPAGHPFCLCWEGSPGE</sequence>
<dbReference type="PROSITE" id="PS51819">
    <property type="entry name" value="VOC"/>
    <property type="match status" value="1"/>
</dbReference>
<gene>
    <name evidence="2" type="ORF">CYJ76_04010</name>
</gene>